<evidence type="ECO:0000256" key="1">
    <source>
        <dbReference type="ARBA" id="ARBA00009437"/>
    </source>
</evidence>
<feature type="domain" description="HTH lysR-type" evidence="5">
    <location>
        <begin position="12"/>
        <end position="69"/>
    </location>
</feature>
<evidence type="ECO:0000256" key="2">
    <source>
        <dbReference type="ARBA" id="ARBA00023015"/>
    </source>
</evidence>
<dbReference type="PANTHER" id="PTHR30118:SF15">
    <property type="entry name" value="TRANSCRIPTIONAL REGULATORY PROTEIN"/>
    <property type="match status" value="1"/>
</dbReference>
<dbReference type="InterPro" id="IPR036390">
    <property type="entry name" value="WH_DNA-bd_sf"/>
</dbReference>
<dbReference type="InterPro" id="IPR005119">
    <property type="entry name" value="LysR_subst-bd"/>
</dbReference>
<dbReference type="Gene3D" id="1.10.10.10">
    <property type="entry name" value="Winged helix-like DNA-binding domain superfamily/Winged helix DNA-binding domain"/>
    <property type="match status" value="1"/>
</dbReference>
<dbReference type="InterPro" id="IPR050389">
    <property type="entry name" value="LysR-type_TF"/>
</dbReference>
<evidence type="ECO:0000256" key="3">
    <source>
        <dbReference type="ARBA" id="ARBA00023125"/>
    </source>
</evidence>
<protein>
    <submittedName>
        <fullName evidence="6">LysR family transcriptional regulator</fullName>
    </submittedName>
</protein>
<organism evidence="6 7">
    <name type="scientific">Kluyvera genomosp. 2</name>
    <dbReference type="NCBI Taxonomy" id="2774054"/>
    <lineage>
        <taxon>Bacteria</taxon>
        <taxon>Pseudomonadati</taxon>
        <taxon>Pseudomonadota</taxon>
        <taxon>Gammaproteobacteria</taxon>
        <taxon>Enterobacterales</taxon>
        <taxon>Enterobacteriaceae</taxon>
        <taxon>Kluyvera</taxon>
    </lineage>
</organism>
<dbReference type="SUPFAM" id="SSF46785">
    <property type="entry name" value="Winged helix' DNA-binding domain"/>
    <property type="match status" value="1"/>
</dbReference>
<dbReference type="SUPFAM" id="SSF53850">
    <property type="entry name" value="Periplasmic binding protein-like II"/>
    <property type="match status" value="1"/>
</dbReference>
<dbReference type="EMBL" id="PYHO01000014">
    <property type="protein sequence ID" value="PSR45684.1"/>
    <property type="molecule type" value="Genomic_DNA"/>
</dbReference>
<dbReference type="Proteomes" id="UP000240892">
    <property type="component" value="Unassembled WGS sequence"/>
</dbReference>
<evidence type="ECO:0000313" key="7">
    <source>
        <dbReference type="Proteomes" id="UP000240892"/>
    </source>
</evidence>
<dbReference type="GO" id="GO:0003700">
    <property type="term" value="F:DNA-binding transcription factor activity"/>
    <property type="evidence" value="ECO:0007669"/>
    <property type="project" value="InterPro"/>
</dbReference>
<dbReference type="GO" id="GO:0003677">
    <property type="term" value="F:DNA binding"/>
    <property type="evidence" value="ECO:0007669"/>
    <property type="project" value="UniProtKB-KW"/>
</dbReference>
<proteinExistence type="inferred from homology"/>
<comment type="similarity">
    <text evidence="1">Belongs to the LysR transcriptional regulatory family.</text>
</comment>
<dbReference type="Gene3D" id="3.40.190.10">
    <property type="entry name" value="Periplasmic binding protein-like II"/>
    <property type="match status" value="2"/>
</dbReference>
<reference evidence="6 7" key="1">
    <citation type="submission" date="2018-03" db="EMBL/GenBank/DDBJ databases">
        <title>First report of an OXA-48+CTX-M-M-producing Kluyvera ascorbata clone recovered from patients admitted in a University Hospital in Madrid, Spain.</title>
        <authorList>
            <person name="Hernandez-Garcia M."/>
            <person name="Leon-Sampedro R."/>
            <person name="Perez-Viso B."/>
            <person name="Morosini M.I."/>
            <person name="Lopez-Fresnena N."/>
            <person name="Coque T.M."/>
            <person name="Bonten M."/>
            <person name="Malhotra-Kumar S."/>
            <person name="Ruiz-Garbajosa P."/>
            <person name="Canton R."/>
        </authorList>
    </citation>
    <scope>NUCLEOTIDE SEQUENCE [LARGE SCALE GENOMIC DNA]</scope>
    <source>
        <strain evidence="6 7">KA2</strain>
    </source>
</reference>
<dbReference type="Pfam" id="PF03466">
    <property type="entry name" value="LysR_substrate"/>
    <property type="match status" value="1"/>
</dbReference>
<dbReference type="InterPro" id="IPR000847">
    <property type="entry name" value="LysR_HTH_N"/>
</dbReference>
<keyword evidence="7" id="KW-1185">Reference proteome</keyword>
<name>A0A2T2XZF7_9ENTR</name>
<evidence type="ECO:0000313" key="6">
    <source>
        <dbReference type="EMBL" id="PSR45684.1"/>
    </source>
</evidence>
<accession>A0A2T2XZF7</accession>
<dbReference type="AlphaFoldDB" id="A0A2T2XZF7"/>
<dbReference type="RefSeq" id="WP_106928859.1">
    <property type="nucleotide sequence ID" value="NZ_CABMMU010000014.1"/>
</dbReference>
<sequence length="314" mass="36125">MNNNYYRSMFNNSYQGMVALATLFDEQSVSFAAFALGISQPSMSKLLMEMRKEFNDPLYIKSNNLYTLTPVGEVLCSLVKNTIYANQSILEQLKNGVKKTYNIILPHWFNLYEAPTLLQKIRASYTDISLNFSPPYISGSKEILENLKQGKIDVAVCHFFHDIPAGFHSKILGFSELIFLCKKNSDMYMNGIDLEKIYATPLLVYNVSPYLFNSFIEENRLNKNALNILMTVTNNFRQWISQLTDDNVILVTLRTTGNELLKEGEYREIKLNDATSSFAYNLMWHERSTKDPVHTLIRAAIANMNGNREMDHER</sequence>
<gene>
    <name evidence="6" type="ORF">C8256_16860</name>
</gene>
<dbReference type="PROSITE" id="PS50931">
    <property type="entry name" value="HTH_LYSR"/>
    <property type="match status" value="1"/>
</dbReference>
<comment type="caution">
    <text evidence="6">The sequence shown here is derived from an EMBL/GenBank/DDBJ whole genome shotgun (WGS) entry which is preliminary data.</text>
</comment>
<keyword evidence="3" id="KW-0238">DNA-binding</keyword>
<evidence type="ECO:0000259" key="5">
    <source>
        <dbReference type="PROSITE" id="PS50931"/>
    </source>
</evidence>
<keyword evidence="2" id="KW-0805">Transcription regulation</keyword>
<dbReference type="InterPro" id="IPR036388">
    <property type="entry name" value="WH-like_DNA-bd_sf"/>
</dbReference>
<dbReference type="Pfam" id="PF00126">
    <property type="entry name" value="HTH_1"/>
    <property type="match status" value="1"/>
</dbReference>
<keyword evidence="4" id="KW-0804">Transcription</keyword>
<evidence type="ECO:0000256" key="4">
    <source>
        <dbReference type="ARBA" id="ARBA00023163"/>
    </source>
</evidence>
<dbReference type="PANTHER" id="PTHR30118">
    <property type="entry name" value="HTH-TYPE TRANSCRIPTIONAL REGULATOR LEUO-RELATED"/>
    <property type="match status" value="1"/>
</dbReference>